<gene>
    <name evidence="11" type="primary">Dwil\GK21055</name>
    <name evidence="11" type="ORF">Dwil_GK21055</name>
</gene>
<dbReference type="GO" id="GO:0045678">
    <property type="term" value="P:positive regulation of R7 cell differentiation"/>
    <property type="evidence" value="ECO:0007669"/>
    <property type="project" value="EnsemblMetazoa"/>
</dbReference>
<dbReference type="GO" id="GO:0003688">
    <property type="term" value="F:DNA replication origin binding"/>
    <property type="evidence" value="ECO:0007669"/>
    <property type="project" value="TreeGrafter"/>
</dbReference>
<dbReference type="STRING" id="7260.B4N7B8"/>
<dbReference type="Proteomes" id="UP000007798">
    <property type="component" value="Unassembled WGS sequence"/>
</dbReference>
<evidence type="ECO:0000256" key="7">
    <source>
        <dbReference type="ARBA" id="ARBA00022833"/>
    </source>
</evidence>
<evidence type="ECO:0000256" key="2">
    <source>
        <dbReference type="ARBA" id="ARBA00009679"/>
    </source>
</evidence>
<dbReference type="Pfam" id="PF24863">
    <property type="entry name" value="zf-CCCH_Mcm10"/>
    <property type="match status" value="1"/>
</dbReference>
<dbReference type="FunFam" id="2.40.50.140:FF:000174">
    <property type="entry name" value="DNA replication licensing factor mcm10"/>
    <property type="match status" value="1"/>
</dbReference>
<dbReference type="Pfam" id="PF22379">
    <property type="entry name" value="OB_MCM10"/>
    <property type="match status" value="1"/>
</dbReference>
<dbReference type="InterPro" id="IPR015411">
    <property type="entry name" value="Rep_factor_Mcm10_C"/>
</dbReference>
<dbReference type="GO" id="GO:0035214">
    <property type="term" value="P:eye-antennal disc development"/>
    <property type="evidence" value="ECO:0007669"/>
    <property type="project" value="EnsemblMetazoa"/>
</dbReference>
<sequence length="775" mass="86771">MTPATNVSQSDISIEDEDEILQLEKLLAEAEKKDAESAATSAMKTSAPKLRNWEDSSFANALSYEVDVKASAKTNTDNKKREKCLAKEQELDSSDDEEVKNFLERKYNEYGSDINQKLKQQRESAHELKVAREVDSELKKKPDSVQMTPEPLRLKNPHNPIKRTATSSSFQRPVQEAAASSPIFSNSPISSAVYTDPVFGLRMINPLISSSLLQERMSGRKAVQFSGVAYHIERGDLAKDWVIAGALVSKQPVRSTKKGDPYSTWRLSDLRGEVKTVSLFLFKEAHKTLWKTAEGMCLAVLNPTIFERRSGSSDVACLSIDSSQKVMILGQSKDLGTCRAVKKNGDKCTAVVNLTDCDYCVFHVKQEYGKMSRRSELQSATSGRGLNELRNKVLGKTEVFYAGNSFSSVPARKSSKLISKERDRLSKLAGYDVSPFAHTVNHTAQPKKPTSAIPYADRGGVTSRLAGAVEASSKQRHQDLNRLRLLKEENERFEKDKELNTTPISKPTNAATPCTPPSVPDKFQNRGFSFDASSTPKLSCSENFNFDINIGSRQAQSAKLKALALLKKQPLEKINPNSTRGTQSGKRRAIDELHEQFSDSAKRQKLEEDDREMMRKSRIEKIMAATSTHSNLVKMREQDAQEEYFNKLERKEAMEEKMLNTFKMPCKAVICQKCKYTAFSAADRCKEEKHPLKVVDAEKRFFQCKDCGNRTTTVFKLPKQSCNSCKGSRWERTGMIREKKVCTGRESLSVRGDEETFMGSLASGANLNLLVPDEE</sequence>
<dbReference type="InterPro" id="IPR055065">
    <property type="entry name" value="OB_MCM10"/>
</dbReference>
<dbReference type="PANTHER" id="PTHR13454:SF11">
    <property type="entry name" value="PROTEIN MCM10 HOMOLOG"/>
    <property type="match status" value="1"/>
</dbReference>
<keyword evidence="5" id="KW-0479">Metal-binding</keyword>
<feature type="compositionally biased region" description="Basic and acidic residues" evidence="9">
    <location>
        <begin position="132"/>
        <end position="143"/>
    </location>
</feature>
<feature type="region of interest" description="Disordered" evidence="9">
    <location>
        <begin position="132"/>
        <end position="172"/>
    </location>
</feature>
<comment type="similarity">
    <text evidence="2">Belongs to the MCM10 family.</text>
</comment>
<dbReference type="OrthoDB" id="273123at2759"/>
<dbReference type="InterPro" id="IPR040184">
    <property type="entry name" value="Mcm10"/>
</dbReference>
<dbReference type="GO" id="GO:0030261">
    <property type="term" value="P:chromosome condensation"/>
    <property type="evidence" value="ECO:0007669"/>
    <property type="project" value="EnsemblMetazoa"/>
</dbReference>
<dbReference type="EMBL" id="CH964182">
    <property type="protein sequence ID" value="EDW80259.1"/>
    <property type="molecule type" value="Genomic_DNA"/>
</dbReference>
<accession>B4N7B8</accession>
<evidence type="ECO:0000256" key="5">
    <source>
        <dbReference type="ARBA" id="ARBA00022723"/>
    </source>
</evidence>
<evidence type="ECO:0000313" key="12">
    <source>
        <dbReference type="Proteomes" id="UP000007798"/>
    </source>
</evidence>
<evidence type="ECO:0000313" key="11">
    <source>
        <dbReference type="EMBL" id="EDW80259.1"/>
    </source>
</evidence>
<dbReference type="GO" id="GO:0006270">
    <property type="term" value="P:DNA replication initiation"/>
    <property type="evidence" value="ECO:0007669"/>
    <property type="project" value="InterPro"/>
</dbReference>
<reference evidence="11 12" key="1">
    <citation type="journal article" date="2007" name="Nature">
        <title>Evolution of genes and genomes on the Drosophila phylogeny.</title>
        <authorList>
            <consortium name="Drosophila 12 Genomes Consortium"/>
            <person name="Clark A.G."/>
            <person name="Eisen M.B."/>
            <person name="Smith D.R."/>
            <person name="Bergman C.M."/>
            <person name="Oliver B."/>
            <person name="Markow T.A."/>
            <person name="Kaufman T.C."/>
            <person name="Kellis M."/>
            <person name="Gelbart W."/>
            <person name="Iyer V.N."/>
            <person name="Pollard D.A."/>
            <person name="Sackton T.B."/>
            <person name="Larracuente A.M."/>
            <person name="Singh N.D."/>
            <person name="Abad J.P."/>
            <person name="Abt D.N."/>
            <person name="Adryan B."/>
            <person name="Aguade M."/>
            <person name="Akashi H."/>
            <person name="Anderson W.W."/>
            <person name="Aquadro C.F."/>
            <person name="Ardell D.H."/>
            <person name="Arguello R."/>
            <person name="Artieri C.G."/>
            <person name="Barbash D.A."/>
            <person name="Barker D."/>
            <person name="Barsanti P."/>
            <person name="Batterham P."/>
            <person name="Batzoglou S."/>
            <person name="Begun D."/>
            <person name="Bhutkar A."/>
            <person name="Blanco E."/>
            <person name="Bosak S.A."/>
            <person name="Bradley R.K."/>
            <person name="Brand A.D."/>
            <person name="Brent M.R."/>
            <person name="Brooks A.N."/>
            <person name="Brown R.H."/>
            <person name="Butlin R.K."/>
            <person name="Caggese C."/>
            <person name="Calvi B.R."/>
            <person name="Bernardo de Carvalho A."/>
            <person name="Caspi A."/>
            <person name="Castrezana S."/>
            <person name="Celniker S.E."/>
            <person name="Chang J.L."/>
            <person name="Chapple C."/>
            <person name="Chatterji S."/>
            <person name="Chinwalla A."/>
            <person name="Civetta A."/>
            <person name="Clifton S.W."/>
            <person name="Comeron J.M."/>
            <person name="Costello J.C."/>
            <person name="Coyne J.A."/>
            <person name="Daub J."/>
            <person name="David R.G."/>
            <person name="Delcher A.L."/>
            <person name="Delehaunty K."/>
            <person name="Do C.B."/>
            <person name="Ebling H."/>
            <person name="Edwards K."/>
            <person name="Eickbush T."/>
            <person name="Evans J.D."/>
            <person name="Filipski A."/>
            <person name="Findeiss S."/>
            <person name="Freyhult E."/>
            <person name="Fulton L."/>
            <person name="Fulton R."/>
            <person name="Garcia A.C."/>
            <person name="Gardiner A."/>
            <person name="Garfield D.A."/>
            <person name="Garvin B.E."/>
            <person name="Gibson G."/>
            <person name="Gilbert D."/>
            <person name="Gnerre S."/>
            <person name="Godfrey J."/>
            <person name="Good R."/>
            <person name="Gotea V."/>
            <person name="Gravely B."/>
            <person name="Greenberg A.J."/>
            <person name="Griffiths-Jones S."/>
            <person name="Gross S."/>
            <person name="Guigo R."/>
            <person name="Gustafson E.A."/>
            <person name="Haerty W."/>
            <person name="Hahn M.W."/>
            <person name="Halligan D.L."/>
            <person name="Halpern A.L."/>
            <person name="Halter G.M."/>
            <person name="Han M.V."/>
            <person name="Heger A."/>
            <person name="Hillier L."/>
            <person name="Hinrichs A.S."/>
            <person name="Holmes I."/>
            <person name="Hoskins R.A."/>
            <person name="Hubisz M.J."/>
            <person name="Hultmark D."/>
            <person name="Huntley M.A."/>
            <person name="Jaffe D.B."/>
            <person name="Jagadeeshan S."/>
            <person name="Jeck W.R."/>
            <person name="Johnson J."/>
            <person name="Jones C.D."/>
            <person name="Jordan W.C."/>
            <person name="Karpen G.H."/>
            <person name="Kataoka E."/>
            <person name="Keightley P.D."/>
            <person name="Kheradpour P."/>
            <person name="Kirkness E.F."/>
            <person name="Koerich L.B."/>
            <person name="Kristiansen K."/>
            <person name="Kudrna D."/>
            <person name="Kulathinal R.J."/>
            <person name="Kumar S."/>
            <person name="Kwok R."/>
            <person name="Lander E."/>
            <person name="Langley C.H."/>
            <person name="Lapoint R."/>
            <person name="Lazzaro B.P."/>
            <person name="Lee S.J."/>
            <person name="Levesque L."/>
            <person name="Li R."/>
            <person name="Lin C.F."/>
            <person name="Lin M.F."/>
            <person name="Lindblad-Toh K."/>
            <person name="Llopart A."/>
            <person name="Long M."/>
            <person name="Low L."/>
            <person name="Lozovsky E."/>
            <person name="Lu J."/>
            <person name="Luo M."/>
            <person name="Machado C.A."/>
            <person name="Makalowski W."/>
            <person name="Marzo M."/>
            <person name="Matsuda M."/>
            <person name="Matzkin L."/>
            <person name="McAllister B."/>
            <person name="McBride C.S."/>
            <person name="McKernan B."/>
            <person name="McKernan K."/>
            <person name="Mendez-Lago M."/>
            <person name="Minx P."/>
            <person name="Mollenhauer M.U."/>
            <person name="Montooth K."/>
            <person name="Mount S.M."/>
            <person name="Mu X."/>
            <person name="Myers E."/>
            <person name="Negre B."/>
            <person name="Newfeld S."/>
            <person name="Nielsen R."/>
            <person name="Noor M.A."/>
            <person name="O'Grady P."/>
            <person name="Pachter L."/>
            <person name="Papaceit M."/>
            <person name="Parisi M.J."/>
            <person name="Parisi M."/>
            <person name="Parts L."/>
            <person name="Pedersen J.S."/>
            <person name="Pesole G."/>
            <person name="Phillippy A.M."/>
            <person name="Ponting C.P."/>
            <person name="Pop M."/>
            <person name="Porcelli D."/>
            <person name="Powell J.R."/>
            <person name="Prohaska S."/>
            <person name="Pruitt K."/>
            <person name="Puig M."/>
            <person name="Quesneville H."/>
            <person name="Ram K.R."/>
            <person name="Rand D."/>
            <person name="Rasmussen M.D."/>
            <person name="Reed L.K."/>
            <person name="Reenan R."/>
            <person name="Reily A."/>
            <person name="Remington K.A."/>
            <person name="Rieger T.T."/>
            <person name="Ritchie M.G."/>
            <person name="Robin C."/>
            <person name="Rogers Y.H."/>
            <person name="Rohde C."/>
            <person name="Rozas J."/>
            <person name="Rubenfield M.J."/>
            <person name="Ruiz A."/>
            <person name="Russo S."/>
            <person name="Salzberg S.L."/>
            <person name="Sanchez-Gracia A."/>
            <person name="Saranga D.J."/>
            <person name="Sato H."/>
            <person name="Schaeffer S.W."/>
            <person name="Schatz M.C."/>
            <person name="Schlenke T."/>
            <person name="Schwartz R."/>
            <person name="Segarra C."/>
            <person name="Singh R.S."/>
            <person name="Sirot L."/>
            <person name="Sirota M."/>
            <person name="Sisneros N.B."/>
            <person name="Smith C.D."/>
            <person name="Smith T.F."/>
            <person name="Spieth J."/>
            <person name="Stage D.E."/>
            <person name="Stark A."/>
            <person name="Stephan W."/>
            <person name="Strausberg R.L."/>
            <person name="Strempel S."/>
            <person name="Sturgill D."/>
            <person name="Sutton G."/>
            <person name="Sutton G.G."/>
            <person name="Tao W."/>
            <person name="Teichmann S."/>
            <person name="Tobari Y.N."/>
            <person name="Tomimura Y."/>
            <person name="Tsolas J.M."/>
            <person name="Valente V.L."/>
            <person name="Venter E."/>
            <person name="Venter J.C."/>
            <person name="Vicario S."/>
            <person name="Vieira F.G."/>
            <person name="Vilella A.J."/>
            <person name="Villasante A."/>
            <person name="Walenz B."/>
            <person name="Wang J."/>
            <person name="Wasserman M."/>
            <person name="Watts T."/>
            <person name="Wilson D."/>
            <person name="Wilson R.K."/>
            <person name="Wing R.A."/>
            <person name="Wolfner M.F."/>
            <person name="Wong A."/>
            <person name="Wong G.K."/>
            <person name="Wu C.I."/>
            <person name="Wu G."/>
            <person name="Yamamoto D."/>
            <person name="Yang H.P."/>
            <person name="Yang S.P."/>
            <person name="Yorke J.A."/>
            <person name="Yoshida K."/>
            <person name="Zdobnov E."/>
            <person name="Zhang P."/>
            <person name="Zhang Y."/>
            <person name="Zimin A.V."/>
            <person name="Baldwin J."/>
            <person name="Abdouelleil A."/>
            <person name="Abdulkadir J."/>
            <person name="Abebe A."/>
            <person name="Abera B."/>
            <person name="Abreu J."/>
            <person name="Acer S.C."/>
            <person name="Aftuck L."/>
            <person name="Alexander A."/>
            <person name="An P."/>
            <person name="Anderson E."/>
            <person name="Anderson S."/>
            <person name="Arachi H."/>
            <person name="Azer M."/>
            <person name="Bachantsang P."/>
            <person name="Barry A."/>
            <person name="Bayul T."/>
            <person name="Berlin A."/>
            <person name="Bessette D."/>
            <person name="Bloom T."/>
            <person name="Blye J."/>
            <person name="Boguslavskiy L."/>
            <person name="Bonnet C."/>
            <person name="Boukhgalter B."/>
            <person name="Bourzgui I."/>
            <person name="Brown A."/>
            <person name="Cahill P."/>
            <person name="Channer S."/>
            <person name="Cheshatsang Y."/>
            <person name="Chuda L."/>
            <person name="Citroen M."/>
            <person name="Collymore A."/>
            <person name="Cooke P."/>
            <person name="Costello M."/>
            <person name="D'Aco K."/>
            <person name="Daza R."/>
            <person name="De Haan G."/>
            <person name="DeGray S."/>
            <person name="DeMaso C."/>
            <person name="Dhargay N."/>
            <person name="Dooley K."/>
            <person name="Dooley E."/>
            <person name="Doricent M."/>
            <person name="Dorje P."/>
            <person name="Dorjee K."/>
            <person name="Dupes A."/>
            <person name="Elong R."/>
            <person name="Falk J."/>
            <person name="Farina A."/>
            <person name="Faro S."/>
            <person name="Ferguson D."/>
            <person name="Fisher S."/>
            <person name="Foley C.D."/>
            <person name="Franke A."/>
            <person name="Friedrich D."/>
            <person name="Gadbois L."/>
            <person name="Gearin G."/>
            <person name="Gearin C.R."/>
            <person name="Giannoukos G."/>
            <person name="Goode T."/>
            <person name="Graham J."/>
            <person name="Grandbois E."/>
            <person name="Grewal S."/>
            <person name="Gyaltsen K."/>
            <person name="Hafez N."/>
            <person name="Hagos B."/>
            <person name="Hall J."/>
            <person name="Henson C."/>
            <person name="Hollinger A."/>
            <person name="Honan T."/>
            <person name="Huard M.D."/>
            <person name="Hughes L."/>
            <person name="Hurhula B."/>
            <person name="Husby M.E."/>
            <person name="Kamat A."/>
            <person name="Kanga B."/>
            <person name="Kashin S."/>
            <person name="Khazanovich D."/>
            <person name="Kisner P."/>
            <person name="Lance K."/>
            <person name="Lara M."/>
            <person name="Lee W."/>
            <person name="Lennon N."/>
            <person name="Letendre F."/>
            <person name="LeVine R."/>
            <person name="Lipovsky A."/>
            <person name="Liu X."/>
            <person name="Liu J."/>
            <person name="Liu S."/>
            <person name="Lokyitsang T."/>
            <person name="Lokyitsang Y."/>
            <person name="Lubonja R."/>
            <person name="Lui A."/>
            <person name="MacDonald P."/>
            <person name="Magnisalis V."/>
            <person name="Maru K."/>
            <person name="Matthews C."/>
            <person name="McCusker W."/>
            <person name="McDonough S."/>
            <person name="Mehta T."/>
            <person name="Meldrim J."/>
            <person name="Meneus L."/>
            <person name="Mihai O."/>
            <person name="Mihalev A."/>
            <person name="Mihova T."/>
            <person name="Mittelman R."/>
            <person name="Mlenga V."/>
            <person name="Montmayeur A."/>
            <person name="Mulrain L."/>
            <person name="Navidi A."/>
            <person name="Naylor J."/>
            <person name="Negash T."/>
            <person name="Nguyen T."/>
            <person name="Nguyen N."/>
            <person name="Nicol R."/>
            <person name="Norbu C."/>
            <person name="Norbu N."/>
            <person name="Novod N."/>
            <person name="O'Neill B."/>
            <person name="Osman S."/>
            <person name="Markiewicz E."/>
            <person name="Oyono O.L."/>
            <person name="Patti C."/>
            <person name="Phunkhang P."/>
            <person name="Pierre F."/>
            <person name="Priest M."/>
            <person name="Raghuraman S."/>
            <person name="Rege F."/>
            <person name="Reyes R."/>
            <person name="Rise C."/>
            <person name="Rogov P."/>
            <person name="Ross K."/>
            <person name="Ryan E."/>
            <person name="Settipalli S."/>
            <person name="Shea T."/>
            <person name="Sherpa N."/>
            <person name="Shi L."/>
            <person name="Shih D."/>
            <person name="Sparrow T."/>
            <person name="Spaulding J."/>
            <person name="Stalker J."/>
            <person name="Stange-Thomann N."/>
            <person name="Stavropoulos S."/>
            <person name="Stone C."/>
            <person name="Strader C."/>
            <person name="Tesfaye S."/>
            <person name="Thomson T."/>
            <person name="Thoulutsang Y."/>
            <person name="Thoulutsang D."/>
            <person name="Topham K."/>
            <person name="Topping I."/>
            <person name="Tsamla T."/>
            <person name="Vassiliev H."/>
            <person name="Vo A."/>
            <person name="Wangchuk T."/>
            <person name="Wangdi T."/>
            <person name="Weiand M."/>
            <person name="Wilkinson J."/>
            <person name="Wilson A."/>
            <person name="Yadav S."/>
            <person name="Young G."/>
            <person name="Yu Q."/>
            <person name="Zembek L."/>
            <person name="Zhong D."/>
            <person name="Zimmer A."/>
            <person name="Zwirko Z."/>
            <person name="Jaffe D.B."/>
            <person name="Alvarez P."/>
            <person name="Brockman W."/>
            <person name="Butler J."/>
            <person name="Chin C."/>
            <person name="Gnerre S."/>
            <person name="Grabherr M."/>
            <person name="Kleber M."/>
            <person name="Mauceli E."/>
            <person name="MacCallum I."/>
        </authorList>
    </citation>
    <scope>NUCLEOTIDE SEQUENCE [LARGE SCALE GENOMIC DNA]</scope>
    <source>
        <strain evidence="12">Tucson 14030-0811.24</strain>
    </source>
</reference>
<evidence type="ECO:0000259" key="10">
    <source>
        <dbReference type="SMART" id="SM01280"/>
    </source>
</evidence>
<keyword evidence="6" id="KW-0863">Zinc-finger</keyword>
<dbReference type="Gene3D" id="2.40.50.140">
    <property type="entry name" value="Nucleic acid-binding proteins"/>
    <property type="match status" value="1"/>
</dbReference>
<dbReference type="KEGG" id="dwi:6646562"/>
<dbReference type="SMART" id="SM01280">
    <property type="entry name" value="Mcm10"/>
    <property type="match status" value="1"/>
</dbReference>
<feature type="compositionally biased region" description="Polar residues" evidence="9">
    <location>
        <begin position="500"/>
        <end position="512"/>
    </location>
</feature>
<dbReference type="Pfam" id="PF09329">
    <property type="entry name" value="zf-primase"/>
    <property type="match status" value="1"/>
</dbReference>
<feature type="domain" description="Replication factor Mcm10 C-terminal" evidence="10">
    <location>
        <begin position="451"/>
        <end position="760"/>
    </location>
</feature>
<dbReference type="InParanoid" id="B4N7B8"/>
<dbReference type="PhylomeDB" id="B4N7B8"/>
<comment type="subcellular location">
    <subcellularLocation>
        <location evidence="1">Nucleus</location>
    </subcellularLocation>
</comment>
<proteinExistence type="inferred from homology"/>
<feature type="region of interest" description="Disordered" evidence="9">
    <location>
        <begin position="494"/>
        <end position="535"/>
    </location>
</feature>
<dbReference type="SMR" id="B4N7B8"/>
<dbReference type="GO" id="GO:0043596">
    <property type="term" value="C:nuclear replication fork"/>
    <property type="evidence" value="ECO:0007669"/>
    <property type="project" value="TreeGrafter"/>
</dbReference>
<dbReference type="AlphaFoldDB" id="B4N7B8"/>
<dbReference type="InterPro" id="IPR012340">
    <property type="entry name" value="NA-bd_OB-fold"/>
</dbReference>
<organism evidence="11 12">
    <name type="scientific">Drosophila willistoni</name>
    <name type="common">Fruit fly</name>
    <dbReference type="NCBI Taxonomy" id="7260"/>
    <lineage>
        <taxon>Eukaryota</taxon>
        <taxon>Metazoa</taxon>
        <taxon>Ecdysozoa</taxon>
        <taxon>Arthropoda</taxon>
        <taxon>Hexapoda</taxon>
        <taxon>Insecta</taxon>
        <taxon>Pterygota</taxon>
        <taxon>Neoptera</taxon>
        <taxon>Endopterygota</taxon>
        <taxon>Diptera</taxon>
        <taxon>Brachycera</taxon>
        <taxon>Muscomorpha</taxon>
        <taxon>Ephydroidea</taxon>
        <taxon>Drosophilidae</taxon>
        <taxon>Drosophila</taxon>
        <taxon>Sophophora</taxon>
    </lineage>
</organism>
<dbReference type="PANTHER" id="PTHR13454">
    <property type="entry name" value="PROTEIN MCM10 HOMOLOG"/>
    <property type="match status" value="1"/>
</dbReference>
<feature type="compositionally biased region" description="Basic and acidic residues" evidence="9">
    <location>
        <begin position="72"/>
        <end position="90"/>
    </location>
</feature>
<dbReference type="eggNOG" id="KOG3056">
    <property type="taxonomic scope" value="Eukaryota"/>
</dbReference>
<dbReference type="Pfam" id="PF09332">
    <property type="entry name" value="Mcm10"/>
    <property type="match status" value="1"/>
</dbReference>
<keyword evidence="4" id="KW-0235">DNA replication</keyword>
<evidence type="ECO:0000256" key="9">
    <source>
        <dbReference type="SAM" id="MobiDB-lite"/>
    </source>
</evidence>
<dbReference type="GO" id="GO:0003697">
    <property type="term" value="F:single-stranded DNA binding"/>
    <property type="evidence" value="ECO:0007669"/>
    <property type="project" value="InterPro"/>
</dbReference>
<dbReference type="GO" id="GO:1901693">
    <property type="term" value="P:negative regulation of compound eye retinal cell apoptotic process"/>
    <property type="evidence" value="ECO:0007669"/>
    <property type="project" value="EnsemblMetazoa"/>
</dbReference>
<keyword evidence="8" id="KW-0539">Nucleus</keyword>
<dbReference type="FunCoup" id="B4N7B8">
    <property type="interactions" value="844"/>
</dbReference>
<protein>
    <recommendedName>
        <fullName evidence="3">Protein MCM10 homolog</fullName>
    </recommendedName>
</protein>
<evidence type="ECO:0000256" key="4">
    <source>
        <dbReference type="ARBA" id="ARBA00022705"/>
    </source>
</evidence>
<dbReference type="OMA" id="YKMPCKA"/>
<dbReference type="GO" id="GO:0042023">
    <property type="term" value="P:DNA endoreduplication"/>
    <property type="evidence" value="ECO:0007669"/>
    <property type="project" value="EnsemblMetazoa"/>
</dbReference>
<name>B4N7B8_DROWI</name>
<dbReference type="InterPro" id="IPR015408">
    <property type="entry name" value="Znf_Mcm10/DnaG"/>
</dbReference>
<dbReference type="GO" id="GO:0008270">
    <property type="term" value="F:zinc ion binding"/>
    <property type="evidence" value="ECO:0007669"/>
    <property type="project" value="UniProtKB-KW"/>
</dbReference>
<keyword evidence="7" id="KW-0862">Zinc</keyword>
<evidence type="ECO:0000256" key="6">
    <source>
        <dbReference type="ARBA" id="ARBA00022771"/>
    </source>
</evidence>
<dbReference type="HOGENOM" id="CLU_014680_1_1_1"/>
<evidence type="ECO:0000256" key="1">
    <source>
        <dbReference type="ARBA" id="ARBA00004123"/>
    </source>
</evidence>
<evidence type="ECO:0000256" key="8">
    <source>
        <dbReference type="ARBA" id="ARBA00023242"/>
    </source>
</evidence>
<dbReference type="GO" id="GO:0045931">
    <property type="term" value="P:positive regulation of mitotic cell cycle"/>
    <property type="evidence" value="ECO:0007669"/>
    <property type="project" value="EnsemblMetazoa"/>
</dbReference>
<feature type="region of interest" description="Disordered" evidence="9">
    <location>
        <begin position="72"/>
        <end position="97"/>
    </location>
</feature>
<keyword evidence="12" id="KW-1185">Reference proteome</keyword>
<dbReference type="InterPro" id="IPR056791">
    <property type="entry name" value="Znf_Mcm10_C"/>
</dbReference>
<evidence type="ECO:0000256" key="3">
    <source>
        <dbReference type="ARBA" id="ARBA00017770"/>
    </source>
</evidence>